<keyword evidence="1" id="KW-0472">Membrane</keyword>
<feature type="transmembrane region" description="Helical" evidence="1">
    <location>
        <begin position="182"/>
        <end position="206"/>
    </location>
</feature>
<keyword evidence="1" id="KW-0812">Transmembrane</keyword>
<name>A0A6A5SHV8_9PLEO</name>
<feature type="transmembrane region" description="Helical" evidence="1">
    <location>
        <begin position="244"/>
        <end position="263"/>
    </location>
</feature>
<dbReference type="OrthoDB" id="10252009at2759"/>
<dbReference type="InterPro" id="IPR040410">
    <property type="entry name" value="UPF0658_Golgi"/>
</dbReference>
<dbReference type="PANTHER" id="PTHR34391">
    <property type="entry name" value="UPF0658 GOLGI APPARATUS MEMBRANE PROTEIN C1952.10C-RELATED"/>
    <property type="match status" value="1"/>
</dbReference>
<evidence type="ECO:0000256" key="1">
    <source>
        <dbReference type="SAM" id="Phobius"/>
    </source>
</evidence>
<keyword evidence="1" id="KW-1133">Transmembrane helix</keyword>
<feature type="transmembrane region" description="Helical" evidence="1">
    <location>
        <begin position="138"/>
        <end position="161"/>
    </location>
</feature>
<reference evidence="2" key="1">
    <citation type="journal article" date="2020" name="Stud. Mycol.">
        <title>101 Dothideomycetes genomes: a test case for predicting lifestyles and emergence of pathogens.</title>
        <authorList>
            <person name="Haridas S."/>
            <person name="Albert R."/>
            <person name="Binder M."/>
            <person name="Bloem J."/>
            <person name="Labutti K."/>
            <person name="Salamov A."/>
            <person name="Andreopoulos B."/>
            <person name="Baker S."/>
            <person name="Barry K."/>
            <person name="Bills G."/>
            <person name="Bluhm B."/>
            <person name="Cannon C."/>
            <person name="Castanera R."/>
            <person name="Culley D."/>
            <person name="Daum C."/>
            <person name="Ezra D."/>
            <person name="Gonzalez J."/>
            <person name="Henrissat B."/>
            <person name="Kuo A."/>
            <person name="Liang C."/>
            <person name="Lipzen A."/>
            <person name="Lutzoni F."/>
            <person name="Magnuson J."/>
            <person name="Mondo S."/>
            <person name="Nolan M."/>
            <person name="Ohm R."/>
            <person name="Pangilinan J."/>
            <person name="Park H.-J."/>
            <person name="Ramirez L."/>
            <person name="Alfaro M."/>
            <person name="Sun H."/>
            <person name="Tritt A."/>
            <person name="Yoshinaga Y."/>
            <person name="Zwiers L.-H."/>
            <person name="Turgeon B."/>
            <person name="Goodwin S."/>
            <person name="Spatafora J."/>
            <person name="Crous P."/>
            <person name="Grigoriev I."/>
        </authorList>
    </citation>
    <scope>NUCLEOTIDE SEQUENCE</scope>
    <source>
        <strain evidence="2">CBS 161.51</strain>
    </source>
</reference>
<feature type="transmembrane region" description="Helical" evidence="1">
    <location>
        <begin position="81"/>
        <end position="100"/>
    </location>
</feature>
<feature type="transmembrane region" description="Helical" evidence="1">
    <location>
        <begin position="218"/>
        <end position="237"/>
    </location>
</feature>
<feature type="transmembrane region" description="Helical" evidence="1">
    <location>
        <begin position="12"/>
        <end position="37"/>
    </location>
</feature>
<sequence>MFRPKTINESGFLGTAAAQAVCTTVLDLYVLLEYFAWINPVVYQVPRSYVVPLNVGLFMLGNIYQAALAFDALRMKNNLQLYSICVLNISLFVFSVMRYFQIKDTAAELQLGQAGDPAVSTTPFTNRSIDYWGKVQGVLLGSSAFLGVCSLTSCVLVFFLQREFRWAIYRHISGSLEMLRRYLAYQVLLVLLRIEVYFFVGFVIIYGLIDVHYVQPEFTLTMALIPALVIQIAMTIIFTKSENILGAVGAIVLRLGEMAYLVSRILVLNGNSPLAQTLLKDEMLLFTSVALALGTLACLNAMLCVFNFNKGLKPLLHLSSWKQTPHEFQRVNVRRFSERIELD</sequence>
<feature type="transmembrane region" description="Helical" evidence="1">
    <location>
        <begin position="49"/>
        <end position="69"/>
    </location>
</feature>
<evidence type="ECO:0000313" key="3">
    <source>
        <dbReference type="Proteomes" id="UP000800038"/>
    </source>
</evidence>
<feature type="transmembrane region" description="Helical" evidence="1">
    <location>
        <begin position="283"/>
        <end position="308"/>
    </location>
</feature>
<dbReference type="EMBL" id="ML976066">
    <property type="protein sequence ID" value="KAF1940225.1"/>
    <property type="molecule type" value="Genomic_DNA"/>
</dbReference>
<evidence type="ECO:0000313" key="2">
    <source>
        <dbReference type="EMBL" id="KAF1940225.1"/>
    </source>
</evidence>
<dbReference type="AlphaFoldDB" id="A0A6A5SHV8"/>
<gene>
    <name evidence="2" type="ORF">EJ02DRAFT_406854</name>
</gene>
<organism evidence="2 3">
    <name type="scientific">Clathrospora elynae</name>
    <dbReference type="NCBI Taxonomy" id="706981"/>
    <lineage>
        <taxon>Eukaryota</taxon>
        <taxon>Fungi</taxon>
        <taxon>Dikarya</taxon>
        <taxon>Ascomycota</taxon>
        <taxon>Pezizomycotina</taxon>
        <taxon>Dothideomycetes</taxon>
        <taxon>Pleosporomycetidae</taxon>
        <taxon>Pleosporales</taxon>
        <taxon>Diademaceae</taxon>
        <taxon>Clathrospora</taxon>
    </lineage>
</organism>
<dbReference type="GO" id="GO:0005794">
    <property type="term" value="C:Golgi apparatus"/>
    <property type="evidence" value="ECO:0007669"/>
    <property type="project" value="TreeGrafter"/>
</dbReference>
<keyword evidence="3" id="KW-1185">Reference proteome</keyword>
<dbReference type="PANTHER" id="PTHR34391:SF1">
    <property type="entry name" value="UPF0658 GOLGI APPARATUS MEMBRANE PROTEIN C1952.10C-RELATED"/>
    <property type="match status" value="1"/>
</dbReference>
<dbReference type="Proteomes" id="UP000800038">
    <property type="component" value="Unassembled WGS sequence"/>
</dbReference>
<proteinExistence type="predicted"/>
<protein>
    <submittedName>
        <fullName evidence="2">Uncharacterized protein</fullName>
    </submittedName>
</protein>
<accession>A0A6A5SHV8</accession>